<evidence type="ECO:0000313" key="14">
    <source>
        <dbReference type="Proteomes" id="UP001156870"/>
    </source>
</evidence>
<evidence type="ECO:0000256" key="1">
    <source>
        <dbReference type="ARBA" id="ARBA00000085"/>
    </source>
</evidence>
<dbReference type="SMART" id="SM00387">
    <property type="entry name" value="HATPase_c"/>
    <property type="match status" value="1"/>
</dbReference>
<dbReference type="InterPro" id="IPR001789">
    <property type="entry name" value="Sig_transdc_resp-reg_receiver"/>
</dbReference>
<dbReference type="Gene3D" id="1.10.287.130">
    <property type="match status" value="1"/>
</dbReference>
<dbReference type="InterPro" id="IPR029095">
    <property type="entry name" value="NarX-like_N"/>
</dbReference>
<feature type="domain" description="Histidine kinase" evidence="11">
    <location>
        <begin position="251"/>
        <end position="472"/>
    </location>
</feature>
<organism evidence="13 14">
    <name type="scientific">Marinibactrum halimedae</name>
    <dbReference type="NCBI Taxonomy" id="1444977"/>
    <lineage>
        <taxon>Bacteria</taxon>
        <taxon>Pseudomonadati</taxon>
        <taxon>Pseudomonadota</taxon>
        <taxon>Gammaproteobacteria</taxon>
        <taxon>Cellvibrionales</taxon>
        <taxon>Cellvibrionaceae</taxon>
        <taxon>Marinibactrum</taxon>
    </lineage>
</organism>
<dbReference type="PROSITE" id="PS50109">
    <property type="entry name" value="HIS_KIN"/>
    <property type="match status" value="1"/>
</dbReference>
<dbReference type="InterPro" id="IPR003661">
    <property type="entry name" value="HisK_dim/P_dom"/>
</dbReference>
<dbReference type="SUPFAM" id="SSF52172">
    <property type="entry name" value="CheY-like"/>
    <property type="match status" value="2"/>
</dbReference>
<dbReference type="Gene3D" id="3.40.50.2300">
    <property type="match status" value="2"/>
</dbReference>
<dbReference type="InterPro" id="IPR036097">
    <property type="entry name" value="HisK_dim/P_sf"/>
</dbReference>
<comment type="caution">
    <text evidence="13">The sequence shown here is derived from an EMBL/GenBank/DDBJ whole genome shotgun (WGS) entry which is preliminary data.</text>
</comment>
<dbReference type="InterPro" id="IPR005467">
    <property type="entry name" value="His_kinase_dom"/>
</dbReference>
<protein>
    <recommendedName>
        <fullName evidence="3">histidine kinase</fullName>
        <ecNumber evidence="3">2.7.13.3</ecNumber>
    </recommendedName>
</protein>
<dbReference type="SMART" id="SM00388">
    <property type="entry name" value="HisKA"/>
    <property type="match status" value="1"/>
</dbReference>
<dbReference type="InterPro" id="IPR003594">
    <property type="entry name" value="HATPase_dom"/>
</dbReference>
<evidence type="ECO:0000256" key="8">
    <source>
        <dbReference type="ARBA" id="ARBA00023136"/>
    </source>
</evidence>
<evidence type="ECO:0000313" key="13">
    <source>
        <dbReference type="EMBL" id="GLS27632.1"/>
    </source>
</evidence>
<dbReference type="PANTHER" id="PTHR45339">
    <property type="entry name" value="HYBRID SIGNAL TRANSDUCTION HISTIDINE KINASE J"/>
    <property type="match status" value="1"/>
</dbReference>
<proteinExistence type="predicted"/>
<dbReference type="EMBL" id="BSPD01000085">
    <property type="protein sequence ID" value="GLS27632.1"/>
    <property type="molecule type" value="Genomic_DNA"/>
</dbReference>
<dbReference type="SUPFAM" id="SSF55874">
    <property type="entry name" value="ATPase domain of HSP90 chaperone/DNA topoisomerase II/histidine kinase"/>
    <property type="match status" value="1"/>
</dbReference>
<evidence type="ECO:0000256" key="5">
    <source>
        <dbReference type="ARBA" id="ARBA00022692"/>
    </source>
</evidence>
<dbReference type="EC" id="2.7.13.3" evidence="3"/>
<keyword evidence="5 10" id="KW-0812">Transmembrane</keyword>
<comment type="subcellular location">
    <subcellularLocation>
        <location evidence="2">Membrane</location>
        <topology evidence="2">Multi-pass membrane protein</topology>
    </subcellularLocation>
</comment>
<comment type="catalytic activity">
    <reaction evidence="1">
        <text>ATP + protein L-histidine = ADP + protein N-phospho-L-histidine.</text>
        <dbReference type="EC" id="2.7.13.3"/>
    </reaction>
</comment>
<dbReference type="Gene3D" id="3.30.565.10">
    <property type="entry name" value="Histidine kinase-like ATPase, C-terminal domain"/>
    <property type="match status" value="1"/>
</dbReference>
<dbReference type="AlphaFoldDB" id="A0AA37TA60"/>
<dbReference type="Proteomes" id="UP001156870">
    <property type="component" value="Unassembled WGS sequence"/>
</dbReference>
<dbReference type="CDD" id="cd17546">
    <property type="entry name" value="REC_hyHK_CKI1_RcsC-like"/>
    <property type="match status" value="1"/>
</dbReference>
<dbReference type="RefSeq" id="WP_232592554.1">
    <property type="nucleotide sequence ID" value="NZ_BSPD01000085.1"/>
</dbReference>
<sequence length="796" mass="89286">MLNEKQASKKVVRGFRWRYCLALLMIALLSSFSFSLIYRVLELQLSDGATINMAGRQRMLSQRIAFLSQIYLEASPEFTVSHSTSESLQEAAEELFHSHQILTQLSIRPLSKTLERLYFEGGEQSVDHRVRYYVDNVQLLLSVNSFSGLSNVNLLVFEREFVDGLLEDLNNIVNQYEEEAYSRSQDLLYMEWGIWLFTLMALLTEAIIIFRPMEFALKSSFRELFRQKDNALMLKFEAESATLAKSQFLANISHEIRTPMNGLLGMLNIMLAKPLPEDQKQRAEIARDSAESLMGLISDVLDFTDMESNALSIESNPFSVHSLISAVVEANVKKAEEKGLEFIVDTAELDEKVLLGDLFRLQQILDHLIDNAIKFTKKGHVIVTLTVDDSSFGQPKLIGVVRDSGIGIHSSKQNILFNVFTQIDDSHSREYGGAGLGLAIVKRLCYAMEGEISVSSEVGKGSTFSFTIPVQLSREHSEPLPVQDIETLTVLVVDSNQYHREVICRQLEHWGVTVQTSSDGQSALDVCLNLVGESQSIPFDVVIINENLPGISGVELGSIFMTDVKLNRMKSILMVGATSTLENKYIRLNGFFAYFEKPATSYRLFSALYSVVSPELQWGTDAFSVLSRHVYLLQAHSDSIAKEMAEKPVVLVVEDNQLNQEIICQYLHSLECYTEVASSGKEALEKISRRMADPYTFILMDYQMPVLDGLEAAEYIRQGMAGDYAKGTPIVIMVSSAMKGKRGTFIDAGIDDVITKPVNKHSLSKIVARWKGGDPHFDLLQESQVVSDKEYSNSQE</sequence>
<dbReference type="PROSITE" id="PS50110">
    <property type="entry name" value="RESPONSE_REGULATORY"/>
    <property type="match status" value="2"/>
</dbReference>
<dbReference type="Pfam" id="PF02518">
    <property type="entry name" value="HATPase_c"/>
    <property type="match status" value="1"/>
</dbReference>
<dbReference type="InterPro" id="IPR011006">
    <property type="entry name" value="CheY-like_superfamily"/>
</dbReference>
<evidence type="ECO:0000256" key="10">
    <source>
        <dbReference type="SAM" id="Phobius"/>
    </source>
</evidence>
<evidence type="ECO:0000256" key="9">
    <source>
        <dbReference type="PROSITE-ProRule" id="PRU00169"/>
    </source>
</evidence>
<dbReference type="Pfam" id="PF13675">
    <property type="entry name" value="PilJ"/>
    <property type="match status" value="1"/>
</dbReference>
<evidence type="ECO:0000259" key="11">
    <source>
        <dbReference type="PROSITE" id="PS50109"/>
    </source>
</evidence>
<dbReference type="InterPro" id="IPR036890">
    <property type="entry name" value="HATPase_C_sf"/>
</dbReference>
<dbReference type="FunFam" id="3.30.565.10:FF:000010">
    <property type="entry name" value="Sensor histidine kinase RcsC"/>
    <property type="match status" value="1"/>
</dbReference>
<keyword evidence="8 10" id="KW-0472">Membrane</keyword>
<feature type="domain" description="Response regulatory" evidence="12">
    <location>
        <begin position="489"/>
        <end position="612"/>
    </location>
</feature>
<evidence type="ECO:0000256" key="7">
    <source>
        <dbReference type="ARBA" id="ARBA00023012"/>
    </source>
</evidence>
<gene>
    <name evidence="13" type="ORF">GCM10007877_33510</name>
</gene>
<keyword evidence="14" id="KW-1185">Reference proteome</keyword>
<reference evidence="13 14" key="1">
    <citation type="journal article" date="2014" name="Int. J. Syst. Evol. Microbiol.">
        <title>Complete genome sequence of Corynebacterium casei LMG S-19264T (=DSM 44701T), isolated from a smear-ripened cheese.</title>
        <authorList>
            <consortium name="US DOE Joint Genome Institute (JGI-PGF)"/>
            <person name="Walter F."/>
            <person name="Albersmeier A."/>
            <person name="Kalinowski J."/>
            <person name="Ruckert C."/>
        </authorList>
    </citation>
    <scope>NUCLEOTIDE SEQUENCE [LARGE SCALE GENOMIC DNA]</scope>
    <source>
        <strain evidence="13 14">NBRC 110095</strain>
    </source>
</reference>
<dbReference type="Pfam" id="PF00072">
    <property type="entry name" value="Response_reg"/>
    <property type="match status" value="2"/>
</dbReference>
<dbReference type="GO" id="GO:0000155">
    <property type="term" value="F:phosphorelay sensor kinase activity"/>
    <property type="evidence" value="ECO:0007669"/>
    <property type="project" value="InterPro"/>
</dbReference>
<dbReference type="CDD" id="cd16922">
    <property type="entry name" value="HATPase_EvgS-ArcB-TorS-like"/>
    <property type="match status" value="1"/>
</dbReference>
<dbReference type="CDD" id="cd00082">
    <property type="entry name" value="HisKA"/>
    <property type="match status" value="1"/>
</dbReference>
<evidence type="ECO:0000256" key="6">
    <source>
        <dbReference type="ARBA" id="ARBA00022989"/>
    </source>
</evidence>
<keyword evidence="4 9" id="KW-0597">Phosphoprotein</keyword>
<feature type="domain" description="Response regulatory" evidence="12">
    <location>
        <begin position="649"/>
        <end position="771"/>
    </location>
</feature>
<dbReference type="InterPro" id="IPR004358">
    <property type="entry name" value="Sig_transdc_His_kin-like_C"/>
</dbReference>
<dbReference type="Pfam" id="PF00512">
    <property type="entry name" value="HisKA"/>
    <property type="match status" value="1"/>
</dbReference>
<feature type="modified residue" description="4-aspartylphosphate" evidence="9">
    <location>
        <position position="701"/>
    </location>
</feature>
<feature type="transmembrane region" description="Helical" evidence="10">
    <location>
        <begin position="21"/>
        <end position="41"/>
    </location>
</feature>
<name>A0AA37TA60_9GAMM</name>
<dbReference type="PRINTS" id="PR00344">
    <property type="entry name" value="BCTRLSENSOR"/>
</dbReference>
<keyword evidence="6 10" id="KW-1133">Transmembrane helix</keyword>
<evidence type="ECO:0000256" key="4">
    <source>
        <dbReference type="ARBA" id="ARBA00022553"/>
    </source>
</evidence>
<dbReference type="SMART" id="SM00448">
    <property type="entry name" value="REC"/>
    <property type="match status" value="2"/>
</dbReference>
<evidence type="ECO:0000259" key="12">
    <source>
        <dbReference type="PROSITE" id="PS50110"/>
    </source>
</evidence>
<accession>A0AA37TA60</accession>
<comment type="caution">
    <text evidence="9">Lacks conserved residue(s) required for the propagation of feature annotation.</text>
</comment>
<keyword evidence="7" id="KW-0902">Two-component regulatory system</keyword>
<evidence type="ECO:0000256" key="3">
    <source>
        <dbReference type="ARBA" id="ARBA00012438"/>
    </source>
</evidence>
<dbReference type="PANTHER" id="PTHR45339:SF5">
    <property type="entry name" value="HISTIDINE KINASE"/>
    <property type="match status" value="1"/>
</dbReference>
<dbReference type="SUPFAM" id="SSF47384">
    <property type="entry name" value="Homodimeric domain of signal transducing histidine kinase"/>
    <property type="match status" value="1"/>
</dbReference>
<evidence type="ECO:0000256" key="2">
    <source>
        <dbReference type="ARBA" id="ARBA00004141"/>
    </source>
</evidence>
<dbReference type="GO" id="GO:0016020">
    <property type="term" value="C:membrane"/>
    <property type="evidence" value="ECO:0007669"/>
    <property type="project" value="UniProtKB-SubCell"/>
</dbReference>